<dbReference type="Gene3D" id="3.30.420.10">
    <property type="entry name" value="Ribonuclease H-like superfamily/Ribonuclease H"/>
    <property type="match status" value="1"/>
</dbReference>
<dbReference type="PROSITE" id="PS50994">
    <property type="entry name" value="INTEGRASE"/>
    <property type="match status" value="1"/>
</dbReference>
<dbReference type="InterPro" id="IPR001584">
    <property type="entry name" value="Integrase_cat-core"/>
</dbReference>
<feature type="domain" description="Integrase catalytic" evidence="2">
    <location>
        <begin position="27"/>
        <end position="156"/>
    </location>
</feature>
<dbReference type="AlphaFoldDB" id="A0A6L3NKC9"/>
<dbReference type="PANTHER" id="PTHR47515">
    <property type="entry name" value="LOW CALCIUM RESPONSE LOCUS PROTEIN T"/>
    <property type="match status" value="1"/>
</dbReference>
<evidence type="ECO:0000313" key="4">
    <source>
        <dbReference type="Proteomes" id="UP000473571"/>
    </source>
</evidence>
<feature type="region of interest" description="Disordered" evidence="1">
    <location>
        <begin position="136"/>
        <end position="156"/>
    </location>
</feature>
<accession>A0A6L3NKC9</accession>
<evidence type="ECO:0000259" key="2">
    <source>
        <dbReference type="PROSITE" id="PS50994"/>
    </source>
</evidence>
<dbReference type="Proteomes" id="UP000473571">
    <property type="component" value="Unassembled WGS sequence"/>
</dbReference>
<gene>
    <name evidence="3" type="ORF">F7R13_08810</name>
</gene>
<feature type="compositionally biased region" description="Polar residues" evidence="1">
    <location>
        <begin position="142"/>
        <end position="156"/>
    </location>
</feature>
<dbReference type="Pfam" id="PF00665">
    <property type="entry name" value="rve"/>
    <property type="match status" value="1"/>
</dbReference>
<dbReference type="SUPFAM" id="SSF53098">
    <property type="entry name" value="Ribonuclease H-like"/>
    <property type="match status" value="1"/>
</dbReference>
<evidence type="ECO:0000256" key="1">
    <source>
        <dbReference type="SAM" id="MobiDB-lite"/>
    </source>
</evidence>
<comment type="caution">
    <text evidence="3">The sequence shown here is derived from an EMBL/GenBank/DDBJ whole genome shotgun (WGS) entry which is preliminary data.</text>
</comment>
<dbReference type="PANTHER" id="PTHR47515:SF1">
    <property type="entry name" value="BLR2054 PROTEIN"/>
    <property type="match status" value="1"/>
</dbReference>
<organism evidence="3 4">
    <name type="scientific">Burkholderia territorii</name>
    <dbReference type="NCBI Taxonomy" id="1503055"/>
    <lineage>
        <taxon>Bacteria</taxon>
        <taxon>Pseudomonadati</taxon>
        <taxon>Pseudomonadota</taxon>
        <taxon>Betaproteobacteria</taxon>
        <taxon>Burkholderiales</taxon>
        <taxon>Burkholderiaceae</taxon>
        <taxon>Burkholderia</taxon>
        <taxon>Burkholderia cepacia complex</taxon>
    </lineage>
</organism>
<dbReference type="GO" id="GO:0015074">
    <property type="term" value="P:DNA integration"/>
    <property type="evidence" value="ECO:0007669"/>
    <property type="project" value="InterPro"/>
</dbReference>
<name>A0A6L3NKC9_9BURK</name>
<sequence>MKVRPQAVPCGGPVAGAQESRCNKSARLRQPKRIATEINEIWSLVFVTDALFDGRLLRTLTVVDNYPREYLVIDVEQGLKGEHAARTLMRIIAMRGHRATIKVDNGSEFVSNIMVSWMYEHGGELDFSSARFARQARESASPDHSTTPEISTSDRD</sequence>
<proteinExistence type="predicted"/>
<dbReference type="GO" id="GO:0003676">
    <property type="term" value="F:nucleic acid binding"/>
    <property type="evidence" value="ECO:0007669"/>
    <property type="project" value="InterPro"/>
</dbReference>
<dbReference type="InterPro" id="IPR012337">
    <property type="entry name" value="RNaseH-like_sf"/>
</dbReference>
<evidence type="ECO:0000313" key="3">
    <source>
        <dbReference type="EMBL" id="KAB0684432.1"/>
    </source>
</evidence>
<dbReference type="EMBL" id="VZOL01000069">
    <property type="protein sequence ID" value="KAB0684432.1"/>
    <property type="molecule type" value="Genomic_DNA"/>
</dbReference>
<reference evidence="3 4" key="1">
    <citation type="submission" date="2019-09" db="EMBL/GenBank/DDBJ databases">
        <title>Draft genome sequences of 48 bacterial type strains from the CCUG.</title>
        <authorList>
            <person name="Tunovic T."/>
            <person name="Pineiro-Iglesias B."/>
            <person name="Unosson C."/>
            <person name="Inganas E."/>
            <person name="Ohlen M."/>
            <person name="Cardew S."/>
            <person name="Jensie-Markopoulos S."/>
            <person name="Salva-Serra F."/>
            <person name="Jaen-Luchoro D."/>
            <person name="Karlsson R."/>
            <person name="Svensson-Stadler L."/>
            <person name="Chun J."/>
            <person name="Moore E."/>
        </authorList>
    </citation>
    <scope>NUCLEOTIDE SEQUENCE [LARGE SCALE GENOMIC DNA]</scope>
    <source>
        <strain evidence="3 4">CCUG 65687</strain>
    </source>
</reference>
<dbReference type="InterPro" id="IPR036397">
    <property type="entry name" value="RNaseH_sf"/>
</dbReference>
<protein>
    <submittedName>
        <fullName evidence="3">Transposase family protein</fullName>
    </submittedName>
</protein>